<keyword evidence="1" id="KW-1133">Transmembrane helix</keyword>
<keyword evidence="1" id="KW-0812">Transmembrane</keyword>
<proteinExistence type="predicted"/>
<dbReference type="Gene3D" id="2.60.120.1440">
    <property type="match status" value="1"/>
</dbReference>
<evidence type="ECO:0000259" key="3">
    <source>
        <dbReference type="Pfam" id="PF16344"/>
    </source>
</evidence>
<organism evidence="4 5">
    <name type="scientific">Gelidibacter maritimus</name>
    <dbReference type="NCBI Taxonomy" id="2761487"/>
    <lineage>
        <taxon>Bacteria</taxon>
        <taxon>Pseudomonadati</taxon>
        <taxon>Bacteroidota</taxon>
        <taxon>Flavobacteriia</taxon>
        <taxon>Flavobacteriales</taxon>
        <taxon>Flavobacteriaceae</taxon>
        <taxon>Gelidibacter</taxon>
    </lineage>
</organism>
<evidence type="ECO:0000259" key="2">
    <source>
        <dbReference type="Pfam" id="PF04773"/>
    </source>
</evidence>
<comment type="caution">
    <text evidence="4">The sequence shown here is derived from an EMBL/GenBank/DDBJ whole genome shotgun (WGS) entry which is preliminary data.</text>
</comment>
<accession>A0A7W2R5D6</accession>
<gene>
    <name evidence="4" type="ORF">H3Z82_18225</name>
</gene>
<reference evidence="4 5" key="1">
    <citation type="submission" date="2020-07" db="EMBL/GenBank/DDBJ databases">
        <title>Bacterium isolated from marine sediment.</title>
        <authorList>
            <person name="Shang D."/>
        </authorList>
    </citation>
    <scope>NUCLEOTIDE SEQUENCE [LARGE SCALE GENOMIC DNA]</scope>
    <source>
        <strain evidence="4 5">F6074</strain>
    </source>
</reference>
<dbReference type="AlphaFoldDB" id="A0A7W2R5D6"/>
<dbReference type="Proteomes" id="UP000541857">
    <property type="component" value="Unassembled WGS sequence"/>
</dbReference>
<dbReference type="GO" id="GO:0016989">
    <property type="term" value="F:sigma factor antagonist activity"/>
    <property type="evidence" value="ECO:0007669"/>
    <property type="project" value="TreeGrafter"/>
</dbReference>
<keyword evidence="1" id="KW-0472">Membrane</keyword>
<dbReference type="PANTHER" id="PTHR30273:SF2">
    <property type="entry name" value="PROTEIN FECR"/>
    <property type="match status" value="1"/>
</dbReference>
<dbReference type="RefSeq" id="WP_182206930.1">
    <property type="nucleotide sequence ID" value="NZ_JACGLT010000023.1"/>
</dbReference>
<feature type="transmembrane region" description="Helical" evidence="1">
    <location>
        <begin position="87"/>
        <end position="105"/>
    </location>
</feature>
<keyword evidence="5" id="KW-1185">Reference proteome</keyword>
<dbReference type="InterPro" id="IPR012373">
    <property type="entry name" value="Ferrdict_sens_TM"/>
</dbReference>
<feature type="domain" description="Protein FecR C-terminal" evidence="3">
    <location>
        <begin position="313"/>
        <end position="383"/>
    </location>
</feature>
<evidence type="ECO:0000313" key="4">
    <source>
        <dbReference type="EMBL" id="MBA6154663.1"/>
    </source>
</evidence>
<dbReference type="EMBL" id="JACGLT010000023">
    <property type="protein sequence ID" value="MBA6154663.1"/>
    <property type="molecule type" value="Genomic_DNA"/>
</dbReference>
<dbReference type="Pfam" id="PF04773">
    <property type="entry name" value="FecR"/>
    <property type="match status" value="1"/>
</dbReference>
<evidence type="ECO:0000313" key="5">
    <source>
        <dbReference type="Proteomes" id="UP000541857"/>
    </source>
</evidence>
<dbReference type="InterPro" id="IPR032508">
    <property type="entry name" value="FecR_C"/>
</dbReference>
<dbReference type="Gene3D" id="3.55.50.30">
    <property type="match status" value="1"/>
</dbReference>
<name>A0A7W2R5D6_9FLAO</name>
<protein>
    <submittedName>
        <fullName evidence="4">FecR family protein</fullName>
    </submittedName>
</protein>
<evidence type="ECO:0000256" key="1">
    <source>
        <dbReference type="SAM" id="Phobius"/>
    </source>
</evidence>
<dbReference type="Pfam" id="PF16344">
    <property type="entry name" value="FecR_C"/>
    <property type="match status" value="1"/>
</dbReference>
<dbReference type="PANTHER" id="PTHR30273">
    <property type="entry name" value="PERIPLASMIC SIGNAL SENSOR AND SIGMA FACTOR ACTIVATOR FECR-RELATED"/>
    <property type="match status" value="1"/>
</dbReference>
<sequence>MTSESRLKKALEAIAATGKLNPESLTHLTEVERKLVETIFQQNSVIESLRFIEGLDTDKEWKLLNEQLNKTETLGSEARIKPIWKSIMRYAALFVGLFAVGYAVFNKDNIEVDHQVSHMDGVQLLIENGEAMILEQVAKEDIVVSGKTIAHQDGSSINYDANSDENQIVFHQIIIPHGKMFNVKLSDGTVVHLNSGSRMKYPTSFLEGRAREVFIEGQAYFDVSPDKQRPFIVNADDVSIEVLGTEFVVSTYSEDPEINTVLVEGSITMANSFLPKDVITLTPGTKGSWNKDNHKTSLENVNVQDYIGWMSGELVFRNSPFSNMQKKLERKYNVEIVNNNSALSKKVFNASFSKDIESIEDVLKYISEIYPFQYEISDRHVLIF</sequence>
<feature type="domain" description="FecR protein" evidence="2">
    <location>
        <begin position="176"/>
        <end position="267"/>
    </location>
</feature>
<dbReference type="InterPro" id="IPR006860">
    <property type="entry name" value="FecR"/>
</dbReference>